<evidence type="ECO:0000259" key="2">
    <source>
        <dbReference type="Pfam" id="PF13439"/>
    </source>
</evidence>
<dbReference type="AlphaFoldDB" id="A0A6I4V282"/>
<dbReference type="Pfam" id="PF13439">
    <property type="entry name" value="Glyco_transf_4"/>
    <property type="match status" value="1"/>
</dbReference>
<dbReference type="RefSeq" id="WP_160730127.1">
    <property type="nucleotide sequence ID" value="NZ_WTYP01000001.1"/>
</dbReference>
<dbReference type="InterPro" id="IPR001296">
    <property type="entry name" value="Glyco_trans_1"/>
</dbReference>
<evidence type="ECO:0000259" key="1">
    <source>
        <dbReference type="Pfam" id="PF00534"/>
    </source>
</evidence>
<dbReference type="InterPro" id="IPR028098">
    <property type="entry name" value="Glyco_trans_4-like_N"/>
</dbReference>
<evidence type="ECO:0000313" key="3">
    <source>
        <dbReference type="EMBL" id="MXP46950.1"/>
    </source>
</evidence>
<sequence>MTGDKPVKRRLLSLSTLYPNAHTPRFGTFVARSLEALADRGDWDVTVINPIGVPPIAFGKYKALAAAATDGIEHGVSVYRPTFTLIPSVGARINASVIAKKVLPLARRLHEENPFDLVDAQFFYPDGPAAVWIANELGLPSSIKARGSDITYWGGKSFALEQMLDAAERATGLLAVSEKLASDMASIGMARDKIAINYTGLDRDRFRPLEYSGLRAHLGKTLGIDLPENKPLLVSVGALIERKGQDLAIGALASLPEAQLLLVGTGSDEKHLRGLAADMRVEDRVHFLGSVDHDLLPVILSAADAMVLPSAREGLANAWVEALACGTPIIIADAGGARELVTSADAGLIVERTLEAVSAGIAHVLANPRPKEVVAATASRFSWASNAASLAQYYEGLIAPRKD</sequence>
<dbReference type="EMBL" id="WTYP01000001">
    <property type="protein sequence ID" value="MXP46950.1"/>
    <property type="molecule type" value="Genomic_DNA"/>
</dbReference>
<dbReference type="PANTHER" id="PTHR45947:SF3">
    <property type="entry name" value="SULFOQUINOVOSYL TRANSFERASE SQD2"/>
    <property type="match status" value="1"/>
</dbReference>
<reference evidence="3 4" key="1">
    <citation type="submission" date="2019-12" db="EMBL/GenBank/DDBJ databases">
        <title>Genomic-based taxomic classification of the family Erythrobacteraceae.</title>
        <authorList>
            <person name="Xu L."/>
        </authorList>
    </citation>
    <scope>NUCLEOTIDE SEQUENCE [LARGE SCALE GENOMIC DNA]</scope>
    <source>
        <strain evidence="3 4">SW-109</strain>
    </source>
</reference>
<organism evidence="3 4">
    <name type="scientific">Pontixanthobacter luteolus</name>
    <dbReference type="NCBI Taxonomy" id="295089"/>
    <lineage>
        <taxon>Bacteria</taxon>
        <taxon>Pseudomonadati</taxon>
        <taxon>Pseudomonadota</taxon>
        <taxon>Alphaproteobacteria</taxon>
        <taxon>Sphingomonadales</taxon>
        <taxon>Erythrobacteraceae</taxon>
        <taxon>Pontixanthobacter</taxon>
    </lineage>
</organism>
<name>A0A6I4V282_9SPHN</name>
<dbReference type="PANTHER" id="PTHR45947">
    <property type="entry name" value="SULFOQUINOVOSYL TRANSFERASE SQD2"/>
    <property type="match status" value="1"/>
</dbReference>
<keyword evidence="4" id="KW-1185">Reference proteome</keyword>
<dbReference type="GO" id="GO:0016757">
    <property type="term" value="F:glycosyltransferase activity"/>
    <property type="evidence" value="ECO:0007669"/>
    <property type="project" value="InterPro"/>
</dbReference>
<dbReference type="Pfam" id="PF00534">
    <property type="entry name" value="Glycos_transf_1"/>
    <property type="match status" value="1"/>
</dbReference>
<dbReference type="SUPFAM" id="SSF53756">
    <property type="entry name" value="UDP-Glycosyltransferase/glycogen phosphorylase"/>
    <property type="match status" value="1"/>
</dbReference>
<dbReference type="OrthoDB" id="258796at2"/>
<gene>
    <name evidence="3" type="ORF">GRI43_06050</name>
</gene>
<dbReference type="Proteomes" id="UP000471435">
    <property type="component" value="Unassembled WGS sequence"/>
</dbReference>
<proteinExistence type="predicted"/>
<feature type="domain" description="Glycosyltransferase subfamily 4-like N-terminal" evidence="2">
    <location>
        <begin position="28"/>
        <end position="205"/>
    </location>
</feature>
<protein>
    <submittedName>
        <fullName evidence="3">Glycosyltransferase</fullName>
    </submittedName>
</protein>
<keyword evidence="3" id="KW-0808">Transferase</keyword>
<dbReference type="InterPro" id="IPR050194">
    <property type="entry name" value="Glycosyltransferase_grp1"/>
</dbReference>
<feature type="domain" description="Glycosyl transferase family 1" evidence="1">
    <location>
        <begin position="226"/>
        <end position="371"/>
    </location>
</feature>
<evidence type="ECO:0000313" key="4">
    <source>
        <dbReference type="Proteomes" id="UP000471435"/>
    </source>
</evidence>
<comment type="caution">
    <text evidence="3">The sequence shown here is derived from an EMBL/GenBank/DDBJ whole genome shotgun (WGS) entry which is preliminary data.</text>
</comment>
<accession>A0A6I4V282</accession>
<dbReference type="Gene3D" id="3.40.50.2000">
    <property type="entry name" value="Glycogen Phosphorylase B"/>
    <property type="match status" value="2"/>
</dbReference>